<dbReference type="SUPFAM" id="SSF52540">
    <property type="entry name" value="P-loop containing nucleoside triphosphate hydrolases"/>
    <property type="match status" value="1"/>
</dbReference>
<dbReference type="InterPro" id="IPR027417">
    <property type="entry name" value="P-loop_NTPase"/>
</dbReference>
<dbReference type="AlphaFoldDB" id="A0A2T9Y7B6"/>
<keyword evidence="3" id="KW-0347">Helicase</keyword>
<keyword evidence="10" id="KW-1185">Reference proteome</keyword>
<evidence type="ECO:0000313" key="9">
    <source>
        <dbReference type="EMBL" id="PVU88223.1"/>
    </source>
</evidence>
<evidence type="ECO:0000256" key="1">
    <source>
        <dbReference type="ARBA" id="ARBA00022741"/>
    </source>
</evidence>
<evidence type="ECO:0000259" key="7">
    <source>
        <dbReference type="PROSITE" id="PS51192"/>
    </source>
</evidence>
<dbReference type="GO" id="GO:0005524">
    <property type="term" value="F:ATP binding"/>
    <property type="evidence" value="ECO:0007669"/>
    <property type="project" value="UniProtKB-KW"/>
</dbReference>
<dbReference type="InterPro" id="IPR014001">
    <property type="entry name" value="Helicase_ATP-bd"/>
</dbReference>
<feature type="compositionally biased region" description="Polar residues" evidence="5">
    <location>
        <begin position="97"/>
        <end position="107"/>
    </location>
</feature>
<dbReference type="InterPro" id="IPR011545">
    <property type="entry name" value="DEAD/DEAH_box_helicase_dom"/>
</dbReference>
<feature type="region of interest" description="Disordered" evidence="5">
    <location>
        <begin position="317"/>
        <end position="344"/>
    </location>
</feature>
<evidence type="ECO:0000313" key="10">
    <source>
        <dbReference type="Proteomes" id="UP000245699"/>
    </source>
</evidence>
<evidence type="ECO:0000256" key="2">
    <source>
        <dbReference type="ARBA" id="ARBA00022801"/>
    </source>
</evidence>
<dbReference type="PROSITE" id="PS51194">
    <property type="entry name" value="HELICASE_CTER"/>
    <property type="match status" value="1"/>
</dbReference>
<dbReference type="OrthoDB" id="10256233at2759"/>
<keyword evidence="1" id="KW-0547">Nucleotide-binding</keyword>
<evidence type="ECO:0000256" key="5">
    <source>
        <dbReference type="SAM" id="MobiDB-lite"/>
    </source>
</evidence>
<dbReference type="Gene3D" id="3.40.50.300">
    <property type="entry name" value="P-loop containing nucleotide triphosphate hydrolases"/>
    <property type="match status" value="2"/>
</dbReference>
<dbReference type="EMBL" id="MBFT01000647">
    <property type="protein sequence ID" value="PVU88223.1"/>
    <property type="molecule type" value="Genomic_DNA"/>
</dbReference>
<keyword evidence="2" id="KW-0378">Hydrolase</keyword>
<dbReference type="PANTHER" id="PTHR47960">
    <property type="entry name" value="DEAD-BOX ATP-DEPENDENT RNA HELICASE 50"/>
    <property type="match status" value="1"/>
</dbReference>
<accession>A0A2T9Y7B6</accession>
<dbReference type="SMART" id="SM00490">
    <property type="entry name" value="HELICc"/>
    <property type="match status" value="1"/>
</dbReference>
<dbReference type="CDD" id="cd18787">
    <property type="entry name" value="SF2_C_DEAD"/>
    <property type="match status" value="1"/>
</dbReference>
<dbReference type="GO" id="GO:0003676">
    <property type="term" value="F:nucleic acid binding"/>
    <property type="evidence" value="ECO:0007669"/>
    <property type="project" value="InterPro"/>
</dbReference>
<evidence type="ECO:0000256" key="3">
    <source>
        <dbReference type="ARBA" id="ARBA00022806"/>
    </source>
</evidence>
<organism evidence="9 10">
    <name type="scientific">Furculomyces boomerangus</name>
    <dbReference type="NCBI Taxonomy" id="61424"/>
    <lineage>
        <taxon>Eukaryota</taxon>
        <taxon>Fungi</taxon>
        <taxon>Fungi incertae sedis</taxon>
        <taxon>Zoopagomycota</taxon>
        <taxon>Kickxellomycotina</taxon>
        <taxon>Harpellomycetes</taxon>
        <taxon>Harpellales</taxon>
        <taxon>Harpellaceae</taxon>
        <taxon>Furculomyces</taxon>
    </lineage>
</organism>
<dbReference type="InterPro" id="IPR001650">
    <property type="entry name" value="Helicase_C-like"/>
</dbReference>
<feature type="compositionally biased region" description="Low complexity" evidence="5">
    <location>
        <begin position="317"/>
        <end position="337"/>
    </location>
</feature>
<dbReference type="PROSITE" id="PS51192">
    <property type="entry name" value="HELICASE_ATP_BIND_1"/>
    <property type="match status" value="1"/>
</dbReference>
<keyword evidence="4" id="KW-0067">ATP-binding</keyword>
<dbReference type="InterPro" id="IPR001763">
    <property type="entry name" value="Rhodanese-like_dom"/>
</dbReference>
<dbReference type="Proteomes" id="UP000245699">
    <property type="component" value="Unassembled WGS sequence"/>
</dbReference>
<dbReference type="STRING" id="61424.A0A2T9Y7B6"/>
<dbReference type="PROSITE" id="PS50206">
    <property type="entry name" value="RHODANESE_3"/>
    <property type="match status" value="1"/>
</dbReference>
<feature type="region of interest" description="Disordered" evidence="5">
    <location>
        <begin position="585"/>
        <end position="611"/>
    </location>
</feature>
<evidence type="ECO:0000256" key="4">
    <source>
        <dbReference type="ARBA" id="ARBA00022840"/>
    </source>
</evidence>
<protein>
    <recommendedName>
        <fullName evidence="11">RNA helicase</fullName>
    </recommendedName>
</protein>
<sequence>MILNQLSRNSTNCCRIIQNHINTNWLFTEIKKSNTPLFLSNFLSSRKYSRFGRAGATGKISNTRKTNAYKSSKNSDAKKTNAYKSFKTSKPFENRRTNNNSFNQKPNDSTERYDNLKEIKKKYSDMKKKKVPGIGYTPARFQLFPIENQSKTELLSILRRGGKGANKTLKMSEVKELLDSARFEDMKLEPIVLEAARDFIKDKTVSSSKLKKSIYFPGIKETTSEQTNSQEMFKPTPIQVLAIPEILRLGKNAHKISNQTQKPLIPKDENKSKTILEPSNTANALFLAAETGSGKTLAYLLPIISLLKKQESELIKSSNGSNEVTENNSTTHSESNSDFLKLEPESDNLENVTDKLFKERRPRAVIVVPTKELAQQIVQVCKKLSHTAKISSMLIDFKMGLKNIQKRFDSSVIDIVVGTPSSLRRAFYKGNILSYANVQYVVIDEADTIMDDQGHLEDTCTILKQLRLSLCSQNKENQESVLFVSATLPKTVLERIVELYPKVTNITTPSLHQVNPKIKINKIDVNKEFQGSKINALKEVLNESTRNKKIIVFCNTVMSAVNVYSKLYENKYPVLLLTGNLKNQPGNQETFKNRSSDHDSNKDVKIDTKKQKSKNQELDIVSLHLGSRGIDTINVDHVVMFDFPTTAINYLHRCGRTGRVGTSGRVTTLIGKNDRRNSQKIDLFVKSGVVAGYGLSLLSKRLFNYEPKKHSANNRSHKLTFEDDQYVYEIVVVYECQRGIPGIGRKNYGIKLLLISDPAAWSDITMSKSVAPIDYQELTDGWEWVSPRWMVHVSSSTDYNGWSYATRFGSKKWAGNQDNLIAFARRRKWIRVKRKPKNIEQSDDETEYFENPLFIQNPQGKGFESYKVGGFSSGDSNKTTRTLNPENVLKIET</sequence>
<dbReference type="Pfam" id="PF00270">
    <property type="entry name" value="DEAD"/>
    <property type="match status" value="1"/>
</dbReference>
<feature type="compositionally biased region" description="Basic and acidic residues" evidence="5">
    <location>
        <begin position="591"/>
        <end position="611"/>
    </location>
</feature>
<proteinExistence type="predicted"/>
<gene>
    <name evidence="9" type="ORF">BB559_005688</name>
</gene>
<dbReference type="SMART" id="SM00487">
    <property type="entry name" value="DEXDc"/>
    <property type="match status" value="1"/>
</dbReference>
<dbReference type="GO" id="GO:0016787">
    <property type="term" value="F:hydrolase activity"/>
    <property type="evidence" value="ECO:0007669"/>
    <property type="project" value="UniProtKB-KW"/>
</dbReference>
<feature type="domain" description="Rhodanese" evidence="6">
    <location>
        <begin position="545"/>
        <end position="590"/>
    </location>
</feature>
<dbReference type="GO" id="GO:0004386">
    <property type="term" value="F:helicase activity"/>
    <property type="evidence" value="ECO:0007669"/>
    <property type="project" value="UniProtKB-KW"/>
</dbReference>
<evidence type="ECO:0000259" key="6">
    <source>
        <dbReference type="PROSITE" id="PS50206"/>
    </source>
</evidence>
<feature type="region of interest" description="Disordered" evidence="5">
    <location>
        <begin position="90"/>
        <end position="110"/>
    </location>
</feature>
<reference evidence="9 10" key="1">
    <citation type="journal article" date="2018" name="MBio">
        <title>Comparative Genomics Reveals the Core Gene Toolbox for the Fungus-Insect Symbiosis.</title>
        <authorList>
            <person name="Wang Y."/>
            <person name="Stata M."/>
            <person name="Wang W."/>
            <person name="Stajich J.E."/>
            <person name="White M.M."/>
            <person name="Moncalvo J.M."/>
        </authorList>
    </citation>
    <scope>NUCLEOTIDE SEQUENCE [LARGE SCALE GENOMIC DNA]</scope>
    <source>
        <strain evidence="9 10">AUS-77-4</strain>
    </source>
</reference>
<feature type="domain" description="Helicase C-terminal" evidence="8">
    <location>
        <begin position="533"/>
        <end position="703"/>
    </location>
</feature>
<dbReference type="Pfam" id="PF00271">
    <property type="entry name" value="Helicase_C"/>
    <property type="match status" value="1"/>
</dbReference>
<feature type="domain" description="Helicase ATP-binding" evidence="7">
    <location>
        <begin position="276"/>
        <end position="506"/>
    </location>
</feature>
<comment type="caution">
    <text evidence="9">The sequence shown here is derived from an EMBL/GenBank/DDBJ whole genome shotgun (WGS) entry which is preliminary data.</text>
</comment>
<name>A0A2T9Y7B6_9FUNG</name>
<evidence type="ECO:0008006" key="11">
    <source>
        <dbReference type="Google" id="ProtNLM"/>
    </source>
</evidence>
<evidence type="ECO:0000259" key="8">
    <source>
        <dbReference type="PROSITE" id="PS51194"/>
    </source>
</evidence>